<dbReference type="KEGG" id="acru:HHL28_03520"/>
<evidence type="ECO:0000313" key="3">
    <source>
        <dbReference type="Proteomes" id="UP000501891"/>
    </source>
</evidence>
<protein>
    <submittedName>
        <fullName evidence="2">Ribbon-helix-helix domain-containing protein</fullName>
    </submittedName>
</protein>
<accession>A0A858R4H9</accession>
<name>A0A858R4H9_9PROT</name>
<dbReference type="Gene3D" id="1.10.3990.20">
    <property type="entry name" value="protein bp1543"/>
    <property type="match status" value="1"/>
</dbReference>
<keyword evidence="3" id="KW-1185">Reference proteome</keyword>
<dbReference type="EMBL" id="CP051775">
    <property type="protein sequence ID" value="QJE72295.1"/>
    <property type="molecule type" value="Genomic_DNA"/>
</dbReference>
<sequence length="67" mass="7355">MVKKRSLLIAGHPTSVTLEEEFWSALKDLAATRGTSVTALVEAIDQGREGNLSSAIRVWVLRQYRGA</sequence>
<dbReference type="AlphaFoldDB" id="A0A858R4H9"/>
<organism evidence="2 3">
    <name type="scientific">Aerophototrophica crusticola</name>
    <dbReference type="NCBI Taxonomy" id="1709002"/>
    <lineage>
        <taxon>Bacteria</taxon>
        <taxon>Pseudomonadati</taxon>
        <taxon>Pseudomonadota</taxon>
        <taxon>Alphaproteobacteria</taxon>
        <taxon>Rhodospirillales</taxon>
        <taxon>Rhodospirillaceae</taxon>
        <taxon>Aerophototrophica</taxon>
    </lineage>
</organism>
<dbReference type="InterPro" id="IPR027373">
    <property type="entry name" value="RHH_dom"/>
</dbReference>
<feature type="domain" description="Ribbon-helix-helix" evidence="1">
    <location>
        <begin position="3"/>
        <end position="63"/>
    </location>
</feature>
<reference evidence="2" key="1">
    <citation type="submission" date="2020-04" db="EMBL/GenBank/DDBJ databases">
        <title>A desert anoxygenic phototrophic bacterium fixes CO2 using RubisCO under aerobic conditions.</title>
        <authorList>
            <person name="Tang K."/>
        </authorList>
    </citation>
    <scope>NUCLEOTIDE SEQUENCE [LARGE SCALE GENOMIC DNA]</scope>
    <source>
        <strain evidence="2">MIMtkB3</strain>
    </source>
</reference>
<dbReference type="Proteomes" id="UP000501891">
    <property type="component" value="Chromosome"/>
</dbReference>
<evidence type="ECO:0000259" key="1">
    <source>
        <dbReference type="Pfam" id="PF13467"/>
    </source>
</evidence>
<dbReference type="Pfam" id="PF13467">
    <property type="entry name" value="RHH_4"/>
    <property type="match status" value="1"/>
</dbReference>
<proteinExistence type="predicted"/>
<dbReference type="InterPro" id="IPR038268">
    <property type="entry name" value="RHH_sf"/>
</dbReference>
<evidence type="ECO:0000313" key="2">
    <source>
        <dbReference type="EMBL" id="QJE72295.1"/>
    </source>
</evidence>
<gene>
    <name evidence="2" type="ORF">HHL28_03520</name>
</gene>